<dbReference type="InterPro" id="IPR003812">
    <property type="entry name" value="Fido"/>
</dbReference>
<feature type="binding site" evidence="2">
    <location>
        <begin position="230"/>
        <end position="237"/>
    </location>
    <ligand>
        <name>ATP</name>
        <dbReference type="ChEBI" id="CHEBI:30616"/>
    </ligand>
</feature>
<proteinExistence type="predicted"/>
<dbReference type="Pfam" id="PF02661">
    <property type="entry name" value="Fic"/>
    <property type="match status" value="1"/>
</dbReference>
<dbReference type="InterPro" id="IPR036597">
    <property type="entry name" value="Fido-like_dom_sf"/>
</dbReference>
<name>A0A7Y9ZCF2_9MICO</name>
<dbReference type="OrthoDB" id="9813719at2"/>
<evidence type="ECO:0000259" key="3">
    <source>
        <dbReference type="PROSITE" id="PS51459"/>
    </source>
</evidence>
<dbReference type="InterPro" id="IPR040198">
    <property type="entry name" value="Fido_containing"/>
</dbReference>
<sequence length="397" mass="42430">MERSSSGIKGWPALDYEPRRWIPRADGVSRRAVLAHSGPYRAAITPRITGATVSLPSAVQALAEEASAQLARVDATLRTSGIGPLPAVLLRTESASSSQIERLTASAKSLAEAEIGEHPGANALLVLANVQAMERALDFNGAITLESILAVHAALIEPDPRHSPGLRDEQVWVGGAVVGPHRADFVPPHHDRVPAAMADLVAFVGRTDIPVIAHLALAHAQFETIHPFADGNGRTGRALLHMMLRESGLTRGSTIPVSAGLLHETDAYFAALTAYREGNIEPIIERVAYAAIFASARTLDLNDRLQALADDWRQRVRARKGASAWRLAEILPAHPVVTYEVVQGALGVSAPTAYAAIDALAEAGVLVPRSANKRNRVWDAVEVLTALDEFAEEARRG</sequence>
<dbReference type="PROSITE" id="PS51459">
    <property type="entry name" value="FIDO"/>
    <property type="match status" value="1"/>
</dbReference>
<reference evidence="4 5" key="1">
    <citation type="submission" date="2020-07" db="EMBL/GenBank/DDBJ databases">
        <title>Sequencing the genomes of 1000 actinobacteria strains.</title>
        <authorList>
            <person name="Klenk H.-P."/>
        </authorList>
    </citation>
    <scope>NUCLEOTIDE SEQUENCE [LARGE SCALE GENOMIC DNA]</scope>
    <source>
        <strain evidence="4 5">DSM 19970</strain>
    </source>
</reference>
<gene>
    <name evidence="4" type="ORF">BKA03_002197</name>
</gene>
<feature type="active site" evidence="1">
    <location>
        <position position="226"/>
    </location>
</feature>
<accession>A0A7Y9ZCF2</accession>
<evidence type="ECO:0000313" key="5">
    <source>
        <dbReference type="Proteomes" id="UP000547973"/>
    </source>
</evidence>
<dbReference type="RefSeq" id="WP_083972117.1">
    <property type="nucleotide sequence ID" value="NZ_BBRC01000022.1"/>
</dbReference>
<keyword evidence="2" id="KW-0067">ATP-binding</keyword>
<dbReference type="EMBL" id="JACBZO010000001">
    <property type="protein sequence ID" value="NYI42078.1"/>
    <property type="molecule type" value="Genomic_DNA"/>
</dbReference>
<dbReference type="Proteomes" id="UP000547973">
    <property type="component" value="Unassembled WGS sequence"/>
</dbReference>
<dbReference type="Gene3D" id="1.10.3290.10">
    <property type="entry name" value="Fido-like domain"/>
    <property type="match status" value="1"/>
</dbReference>
<dbReference type="AlphaFoldDB" id="A0A7Y9ZCF2"/>
<evidence type="ECO:0000313" key="4">
    <source>
        <dbReference type="EMBL" id="NYI42078.1"/>
    </source>
</evidence>
<keyword evidence="2" id="KW-0547">Nucleotide-binding</keyword>
<dbReference type="PANTHER" id="PTHR13504">
    <property type="entry name" value="FIDO DOMAIN-CONTAINING PROTEIN DDB_G0283145"/>
    <property type="match status" value="1"/>
</dbReference>
<dbReference type="SUPFAM" id="SSF140931">
    <property type="entry name" value="Fic-like"/>
    <property type="match status" value="1"/>
</dbReference>
<dbReference type="GO" id="GO:0005524">
    <property type="term" value="F:ATP binding"/>
    <property type="evidence" value="ECO:0007669"/>
    <property type="project" value="UniProtKB-KW"/>
</dbReference>
<organism evidence="4 5">
    <name type="scientific">Demequina lutea</name>
    <dbReference type="NCBI Taxonomy" id="431489"/>
    <lineage>
        <taxon>Bacteria</taxon>
        <taxon>Bacillati</taxon>
        <taxon>Actinomycetota</taxon>
        <taxon>Actinomycetes</taxon>
        <taxon>Micrococcales</taxon>
        <taxon>Demequinaceae</taxon>
        <taxon>Demequina</taxon>
    </lineage>
</organism>
<evidence type="ECO:0000256" key="1">
    <source>
        <dbReference type="PIRSR" id="PIRSR640198-1"/>
    </source>
</evidence>
<comment type="caution">
    <text evidence="4">The sequence shown here is derived from an EMBL/GenBank/DDBJ whole genome shotgun (WGS) entry which is preliminary data.</text>
</comment>
<dbReference type="PANTHER" id="PTHR13504:SF38">
    <property type="entry name" value="FIDO DOMAIN-CONTAINING PROTEIN"/>
    <property type="match status" value="1"/>
</dbReference>
<feature type="domain" description="Fido" evidence="3">
    <location>
        <begin position="143"/>
        <end position="289"/>
    </location>
</feature>
<keyword evidence="5" id="KW-1185">Reference proteome</keyword>
<protein>
    <submittedName>
        <fullName evidence="4">Fic family protein</fullName>
    </submittedName>
</protein>
<evidence type="ECO:0000256" key="2">
    <source>
        <dbReference type="PIRSR" id="PIRSR640198-2"/>
    </source>
</evidence>